<dbReference type="GO" id="GO:0010181">
    <property type="term" value="F:FMN binding"/>
    <property type="evidence" value="ECO:0007669"/>
    <property type="project" value="UniProtKB-UniRule"/>
</dbReference>
<dbReference type="PANTHER" id="PTHR36964:SF1">
    <property type="entry name" value="PROTEIN-METHIONINE-SULFOXIDE REDUCTASE HEME-BINDING SUBUNIT MSRQ"/>
    <property type="match status" value="1"/>
</dbReference>
<dbReference type="AlphaFoldDB" id="A0A2U8HA57"/>
<gene>
    <name evidence="7" type="primary">msrQ</name>
    <name evidence="9" type="ORF">CEW88_02140</name>
</gene>
<reference evidence="9 10" key="1">
    <citation type="submission" date="2017-06" db="EMBL/GenBank/DDBJ databases">
        <title>Yangia sp. YSBP01 complete genome sequence.</title>
        <authorList>
            <person name="Woo J.-H."/>
            <person name="Kim H.-S."/>
        </authorList>
    </citation>
    <scope>NUCLEOTIDE SEQUENCE [LARGE SCALE GENOMIC DNA]</scope>
    <source>
        <strain evidence="9 10">YSBP01</strain>
    </source>
</reference>
<dbReference type="PANTHER" id="PTHR36964">
    <property type="entry name" value="PROTEIN-METHIONINE-SULFOXIDE REDUCTASE HEME-BINDING SUBUNIT MSRQ"/>
    <property type="match status" value="1"/>
</dbReference>
<feature type="transmembrane region" description="Helical" evidence="7">
    <location>
        <begin position="149"/>
        <end position="167"/>
    </location>
</feature>
<evidence type="ECO:0000259" key="8">
    <source>
        <dbReference type="Pfam" id="PF01794"/>
    </source>
</evidence>
<feature type="transmembrane region" description="Helical" evidence="7">
    <location>
        <begin position="173"/>
        <end position="190"/>
    </location>
</feature>
<evidence type="ECO:0000256" key="2">
    <source>
        <dbReference type="ARBA" id="ARBA00022448"/>
    </source>
</evidence>
<feature type="transmembrane region" description="Helical" evidence="7">
    <location>
        <begin position="119"/>
        <end position="137"/>
    </location>
</feature>
<evidence type="ECO:0000256" key="5">
    <source>
        <dbReference type="ARBA" id="ARBA00023004"/>
    </source>
</evidence>
<proteinExistence type="inferred from homology"/>
<keyword evidence="6 7" id="KW-0472">Membrane</keyword>
<comment type="subcellular location">
    <subcellularLocation>
        <location evidence="7">Cell membrane</location>
        <topology evidence="7">Multi-pass membrane protein</topology>
    </subcellularLocation>
    <subcellularLocation>
        <location evidence="1">Membrane</location>
        <topology evidence="1">Multi-pass membrane protein</topology>
    </subcellularLocation>
</comment>
<evidence type="ECO:0000256" key="1">
    <source>
        <dbReference type="ARBA" id="ARBA00004141"/>
    </source>
</evidence>
<comment type="function">
    <text evidence="7">Part of the MsrPQ system that repairs oxidized periplasmic proteins containing methionine sulfoxide residues (Met-O), using respiratory chain electrons. Thus protects these proteins from oxidative-stress damage caused by reactive species of oxygen and chlorine generated by the host defense mechanisms. MsrPQ is essential for the maintenance of envelope integrity under bleach stress, rescuing a wide series of structurally unrelated periplasmic proteins from methionine oxidation. MsrQ provides electrons for reduction to the reductase catalytic subunit MsrP, using the quinone pool of the respiratory chain.</text>
</comment>
<keyword evidence="5 7" id="KW-0408">Iron</keyword>
<keyword evidence="7" id="KW-0285">Flavoprotein</keyword>
<evidence type="ECO:0000256" key="6">
    <source>
        <dbReference type="ARBA" id="ARBA00023136"/>
    </source>
</evidence>
<dbReference type="EMBL" id="CP022189">
    <property type="protein sequence ID" value="AWI82568.1"/>
    <property type="molecule type" value="Genomic_DNA"/>
</dbReference>
<dbReference type="Pfam" id="PF01794">
    <property type="entry name" value="Ferric_reduct"/>
    <property type="match status" value="1"/>
</dbReference>
<name>A0A2U8HA57_9RHOB</name>
<dbReference type="GO" id="GO:0020037">
    <property type="term" value="F:heme binding"/>
    <property type="evidence" value="ECO:0007669"/>
    <property type="project" value="UniProtKB-UniRule"/>
</dbReference>
<feature type="domain" description="Ferric oxidoreductase" evidence="8">
    <location>
        <begin position="50"/>
        <end position="160"/>
    </location>
</feature>
<dbReference type="RefSeq" id="WP_108964483.1">
    <property type="nucleotide sequence ID" value="NZ_CP022189.1"/>
</dbReference>
<dbReference type="InterPro" id="IPR022837">
    <property type="entry name" value="MsrQ-like"/>
</dbReference>
<dbReference type="GO" id="GO:0046872">
    <property type="term" value="F:metal ion binding"/>
    <property type="evidence" value="ECO:0007669"/>
    <property type="project" value="UniProtKB-KW"/>
</dbReference>
<accession>A0A2U8HA57</accession>
<evidence type="ECO:0000313" key="9">
    <source>
        <dbReference type="EMBL" id="AWI82568.1"/>
    </source>
</evidence>
<keyword evidence="7" id="KW-0479">Metal-binding</keyword>
<dbReference type="NCBIfam" id="NF003833">
    <property type="entry name" value="PRK05419.1-5"/>
    <property type="match status" value="1"/>
</dbReference>
<dbReference type="GO" id="GO:0016679">
    <property type="term" value="F:oxidoreductase activity, acting on diphenols and related substances as donors"/>
    <property type="evidence" value="ECO:0007669"/>
    <property type="project" value="TreeGrafter"/>
</dbReference>
<evidence type="ECO:0000256" key="4">
    <source>
        <dbReference type="ARBA" id="ARBA00022989"/>
    </source>
</evidence>
<keyword evidence="7" id="KW-0249">Electron transport</keyword>
<comment type="similarity">
    <text evidence="7">Belongs to the MsrQ family.</text>
</comment>
<organism evidence="9 10">
    <name type="scientific">Alloyangia pacifica</name>
    <dbReference type="NCBI Taxonomy" id="311180"/>
    <lineage>
        <taxon>Bacteria</taxon>
        <taxon>Pseudomonadati</taxon>
        <taxon>Pseudomonadota</taxon>
        <taxon>Alphaproteobacteria</taxon>
        <taxon>Rhodobacterales</taxon>
        <taxon>Roseobacteraceae</taxon>
        <taxon>Alloyangia</taxon>
    </lineage>
</organism>
<dbReference type="HAMAP" id="MF_01207">
    <property type="entry name" value="MsrQ"/>
    <property type="match status" value="1"/>
</dbReference>
<sequence length="206" mass="23296">MVNWINSVSRRLPPWLLYMVAPLPVAWFLYLGFTGGLGVEPIRALEHKLGELGLQILLLVLAITPLRRYAGLNLLRFRRALGLVAFFYITLHLLVWLVLDVQIPAQIWADIVKRPYITIGMLAFVLMIPLALTSNNLSVRRLGKRWRKLHWLTYPAVLLGSLHFVLLTKGFQMEPLLYLGATVLLLALRLKKRSLGRLGTVGGARG</sequence>
<keyword evidence="7" id="KW-0349">Heme</keyword>
<protein>
    <recommendedName>
        <fullName evidence="7">Protein-methionine-sulfoxide reductase heme-binding subunit MsrQ</fullName>
    </recommendedName>
    <alternativeName>
        <fullName evidence="7">Flavocytochrome MsrQ</fullName>
    </alternativeName>
</protein>
<dbReference type="GO" id="GO:0030091">
    <property type="term" value="P:protein repair"/>
    <property type="evidence" value="ECO:0007669"/>
    <property type="project" value="UniProtKB-UniRule"/>
</dbReference>
<dbReference type="OrthoDB" id="9788328at2"/>
<feature type="transmembrane region" description="Helical" evidence="7">
    <location>
        <begin position="52"/>
        <end position="69"/>
    </location>
</feature>
<dbReference type="InterPro" id="IPR013130">
    <property type="entry name" value="Fe3_Rdtase_TM_dom"/>
</dbReference>
<feature type="transmembrane region" description="Helical" evidence="7">
    <location>
        <begin position="12"/>
        <end position="32"/>
    </location>
</feature>
<keyword evidence="7" id="KW-1003">Cell membrane</keyword>
<dbReference type="GO" id="GO:0009055">
    <property type="term" value="F:electron transfer activity"/>
    <property type="evidence" value="ECO:0007669"/>
    <property type="project" value="UniProtKB-UniRule"/>
</dbReference>
<evidence type="ECO:0000256" key="7">
    <source>
        <dbReference type="HAMAP-Rule" id="MF_01207"/>
    </source>
</evidence>
<evidence type="ECO:0000256" key="3">
    <source>
        <dbReference type="ARBA" id="ARBA00022692"/>
    </source>
</evidence>
<dbReference type="KEGG" id="ypac:CEW88_02140"/>
<keyword evidence="7" id="KW-0288">FMN</keyword>
<comment type="subunit">
    <text evidence="7">Heterodimer of a catalytic subunit (MsrP) and a heme-binding subunit (MsrQ).</text>
</comment>
<evidence type="ECO:0000313" key="10">
    <source>
        <dbReference type="Proteomes" id="UP000244915"/>
    </source>
</evidence>
<dbReference type="Proteomes" id="UP000244915">
    <property type="component" value="Chromosome 1"/>
</dbReference>
<comment type="cofactor">
    <cofactor evidence="7">
        <name>FMN</name>
        <dbReference type="ChEBI" id="CHEBI:58210"/>
    </cofactor>
    <text evidence="7">Binds 1 FMN per subunit.</text>
</comment>
<keyword evidence="3 7" id="KW-0812">Transmembrane</keyword>
<dbReference type="GO" id="GO:0005886">
    <property type="term" value="C:plasma membrane"/>
    <property type="evidence" value="ECO:0007669"/>
    <property type="project" value="UniProtKB-SubCell"/>
</dbReference>
<keyword evidence="2 7" id="KW-0813">Transport</keyword>
<feature type="transmembrane region" description="Helical" evidence="7">
    <location>
        <begin position="81"/>
        <end position="99"/>
    </location>
</feature>
<keyword evidence="4 7" id="KW-1133">Transmembrane helix</keyword>
<comment type="cofactor">
    <cofactor evidence="7">
        <name>heme b</name>
        <dbReference type="ChEBI" id="CHEBI:60344"/>
    </cofactor>
    <text evidence="7">Binds 1 heme b (iron(II)-protoporphyrin IX) group per subunit.</text>
</comment>